<dbReference type="Gene3D" id="2.20.70.10">
    <property type="match status" value="1"/>
</dbReference>
<proteinExistence type="predicted"/>
<dbReference type="PANTHER" id="PTHR10657:SF4">
    <property type="entry name" value="PEPTIDYL-PROLYL CIS-TRANS ISOMERASE-RELATED"/>
    <property type="match status" value="1"/>
</dbReference>
<dbReference type="InterPro" id="IPR001202">
    <property type="entry name" value="WW_dom"/>
</dbReference>
<dbReference type="InterPro" id="IPR036020">
    <property type="entry name" value="WW_dom_sf"/>
</dbReference>
<dbReference type="FunFam" id="3.10.50.40:FF:000010">
    <property type="entry name" value="Peptidyl-prolyl cis-trans isomerase Pin1"/>
    <property type="match status" value="1"/>
</dbReference>
<dbReference type="Pfam" id="PF00639">
    <property type="entry name" value="Rotamase"/>
    <property type="match status" value="1"/>
</dbReference>
<gene>
    <name evidence="9" type="ORF">E2986_08612</name>
</gene>
<evidence type="ECO:0000256" key="1">
    <source>
        <dbReference type="ARBA" id="ARBA00000971"/>
    </source>
</evidence>
<dbReference type="InterPro" id="IPR023058">
    <property type="entry name" value="PPIase_PpiC_CS"/>
</dbReference>
<dbReference type="GO" id="GO:0003755">
    <property type="term" value="F:peptidyl-prolyl cis-trans isomerase activity"/>
    <property type="evidence" value="ECO:0007669"/>
    <property type="project" value="UniProtKB-UniRule"/>
</dbReference>
<evidence type="ECO:0000259" key="8">
    <source>
        <dbReference type="PROSITE" id="PS50198"/>
    </source>
</evidence>
<dbReference type="InterPro" id="IPR051370">
    <property type="entry name" value="PPIase_Pin1"/>
</dbReference>
<protein>
    <recommendedName>
        <fullName evidence="5">Peptidyl-prolyl cis-trans isomerase</fullName>
        <ecNumber evidence="5">5.2.1.8</ecNumber>
    </recommendedName>
</protein>
<dbReference type="GO" id="GO:0060255">
    <property type="term" value="P:regulation of macromolecule metabolic process"/>
    <property type="evidence" value="ECO:0007669"/>
    <property type="project" value="UniProtKB-ARBA"/>
</dbReference>
<dbReference type="SUPFAM" id="SSF51045">
    <property type="entry name" value="WW domain"/>
    <property type="match status" value="1"/>
</dbReference>
<dbReference type="PROSITE" id="PS01096">
    <property type="entry name" value="PPIC_PPIASE_1"/>
    <property type="match status" value="1"/>
</dbReference>
<keyword evidence="3 4" id="KW-0413">Isomerase</keyword>
<reference evidence="9" key="1">
    <citation type="submission" date="2019-11" db="EMBL/GenBank/DDBJ databases">
        <title>The nuclear and mitochondrial genomes of Frieseomelitta varia - a highly eusocial stingless bee (Meliponini) with a permanently sterile worker caste.</title>
        <authorList>
            <person name="Freitas F.C.P."/>
            <person name="Lourenco A.P."/>
            <person name="Nunes F.M.F."/>
            <person name="Paschoal A.R."/>
            <person name="Abreu F.C.P."/>
            <person name="Barbin F.O."/>
            <person name="Bataglia L."/>
            <person name="Cardoso-Junior C.A.M."/>
            <person name="Cervoni M.S."/>
            <person name="Silva S.R."/>
            <person name="Dalarmi F."/>
            <person name="Del Lama M.A."/>
            <person name="Depintor T.S."/>
            <person name="Ferreira K.M."/>
            <person name="Goria P.S."/>
            <person name="Jaskot M.C."/>
            <person name="Lago D.C."/>
            <person name="Luna-Lucena D."/>
            <person name="Moda L.M."/>
            <person name="Nascimento L."/>
            <person name="Pedrino M."/>
            <person name="Rabico F.O."/>
            <person name="Sanches F.C."/>
            <person name="Santos D.E."/>
            <person name="Santos C.G."/>
            <person name="Vieira J."/>
            <person name="Lopes T.F."/>
            <person name="Barchuk A.R."/>
            <person name="Hartfelder K."/>
            <person name="Simoes Z.L.P."/>
            <person name="Bitondi M.M.G."/>
            <person name="Pinheiro D.G."/>
        </authorList>
    </citation>
    <scope>NUCLEOTIDE SEQUENCE</scope>
    <source>
        <strain evidence="9">USP_RPSP 00005682</strain>
        <tissue evidence="9">Whole individual</tissue>
    </source>
</reference>
<dbReference type="GO" id="GO:0080090">
    <property type="term" value="P:regulation of primary metabolic process"/>
    <property type="evidence" value="ECO:0007669"/>
    <property type="project" value="UniProtKB-ARBA"/>
</dbReference>
<accession>A0A833RA24</accession>
<name>A0A833RA24_9HYME</name>
<keyword evidence="10" id="KW-1185">Reference proteome</keyword>
<dbReference type="SUPFAM" id="SSF54534">
    <property type="entry name" value="FKBP-like"/>
    <property type="match status" value="1"/>
</dbReference>
<keyword evidence="2 4" id="KW-0697">Rotamase</keyword>
<dbReference type="EMBL" id="WNWW01000429">
    <property type="protein sequence ID" value="KAF3424984.1"/>
    <property type="molecule type" value="Genomic_DNA"/>
</dbReference>
<dbReference type="InterPro" id="IPR000297">
    <property type="entry name" value="PPIase_PpiC"/>
</dbReference>
<evidence type="ECO:0000256" key="6">
    <source>
        <dbReference type="SAM" id="MobiDB-lite"/>
    </source>
</evidence>
<dbReference type="Gene3D" id="3.10.50.40">
    <property type="match status" value="1"/>
</dbReference>
<dbReference type="Proteomes" id="UP000655588">
    <property type="component" value="Unassembled WGS sequence"/>
</dbReference>
<comment type="caution">
    <text evidence="9">The sequence shown here is derived from an EMBL/GenBank/DDBJ whole genome shotgun (WGS) entry which is preliminary data.</text>
</comment>
<dbReference type="PANTHER" id="PTHR10657">
    <property type="entry name" value="PEPTIDYL-PROLYL CIS-TRANS ISOMERASE"/>
    <property type="match status" value="1"/>
</dbReference>
<evidence type="ECO:0000256" key="2">
    <source>
        <dbReference type="ARBA" id="ARBA00023110"/>
    </source>
</evidence>
<dbReference type="GO" id="GO:0005829">
    <property type="term" value="C:cytosol"/>
    <property type="evidence" value="ECO:0007669"/>
    <property type="project" value="TreeGrafter"/>
</dbReference>
<dbReference type="GO" id="GO:0005634">
    <property type="term" value="C:nucleus"/>
    <property type="evidence" value="ECO:0007669"/>
    <property type="project" value="TreeGrafter"/>
</dbReference>
<comment type="catalytic activity">
    <reaction evidence="1 5">
        <text>[protein]-peptidylproline (omega=180) = [protein]-peptidylproline (omega=0)</text>
        <dbReference type="Rhea" id="RHEA:16237"/>
        <dbReference type="Rhea" id="RHEA-COMP:10747"/>
        <dbReference type="Rhea" id="RHEA-COMP:10748"/>
        <dbReference type="ChEBI" id="CHEBI:83833"/>
        <dbReference type="ChEBI" id="CHEBI:83834"/>
        <dbReference type="EC" id="5.2.1.8"/>
    </reaction>
</comment>
<evidence type="ECO:0000256" key="5">
    <source>
        <dbReference type="RuleBase" id="RU363014"/>
    </source>
</evidence>
<dbReference type="AlphaFoldDB" id="A0A833RA24"/>
<feature type="region of interest" description="Disordered" evidence="6">
    <location>
        <begin position="49"/>
        <end position="70"/>
    </location>
</feature>
<evidence type="ECO:0000313" key="10">
    <source>
        <dbReference type="Proteomes" id="UP000655588"/>
    </source>
</evidence>
<dbReference type="InterPro" id="IPR046357">
    <property type="entry name" value="PPIase_dom_sf"/>
</dbReference>
<dbReference type="CDD" id="cd00201">
    <property type="entry name" value="WW"/>
    <property type="match status" value="1"/>
</dbReference>
<evidence type="ECO:0000256" key="4">
    <source>
        <dbReference type="PROSITE-ProRule" id="PRU00278"/>
    </source>
</evidence>
<evidence type="ECO:0000313" key="9">
    <source>
        <dbReference type="EMBL" id="KAF3424984.1"/>
    </source>
</evidence>
<dbReference type="PROSITE" id="PS50020">
    <property type="entry name" value="WW_DOMAIN_2"/>
    <property type="match status" value="1"/>
</dbReference>
<evidence type="ECO:0000256" key="3">
    <source>
        <dbReference type="ARBA" id="ARBA00023235"/>
    </source>
</evidence>
<evidence type="ECO:0000259" key="7">
    <source>
        <dbReference type="PROSITE" id="PS50020"/>
    </source>
</evidence>
<feature type="domain" description="WW" evidence="7">
    <location>
        <begin position="4"/>
        <end position="55"/>
    </location>
</feature>
<dbReference type="EC" id="5.2.1.8" evidence="5"/>
<dbReference type="PROSITE" id="PS50198">
    <property type="entry name" value="PPIC_PPIASE_2"/>
    <property type="match status" value="1"/>
</dbReference>
<organism evidence="9 10">
    <name type="scientific">Frieseomelitta varia</name>
    <dbReference type="NCBI Taxonomy" id="561572"/>
    <lineage>
        <taxon>Eukaryota</taxon>
        <taxon>Metazoa</taxon>
        <taxon>Ecdysozoa</taxon>
        <taxon>Arthropoda</taxon>
        <taxon>Hexapoda</taxon>
        <taxon>Insecta</taxon>
        <taxon>Pterygota</taxon>
        <taxon>Neoptera</taxon>
        <taxon>Endopterygota</taxon>
        <taxon>Hymenoptera</taxon>
        <taxon>Apocrita</taxon>
        <taxon>Aculeata</taxon>
        <taxon>Apoidea</taxon>
        <taxon>Anthophila</taxon>
        <taxon>Apidae</taxon>
        <taxon>Frieseomelitta</taxon>
    </lineage>
</organism>
<sequence>MADEELPAGWEKRLSRSTVSALIFTFLKIHDVILIRQHYYLNVYTKESQWDRPDKPADPSGNNKGDGPEEVQCSHLLVKHSGSRRPSSWREENITRSKEEALELIKCRTSIILLIVSGKATFADLASKYSDCSSAKRGGDLGPFSRGTMQKPFEQAAFALKVGELSSPVHTDSGIHIIQRTA</sequence>
<feature type="domain" description="PpiC" evidence="8">
    <location>
        <begin position="68"/>
        <end position="182"/>
    </location>
</feature>